<evidence type="ECO:0000313" key="2">
    <source>
        <dbReference type="Proteomes" id="UP000887575"/>
    </source>
</evidence>
<feature type="region of interest" description="Disordered" evidence="1">
    <location>
        <begin position="270"/>
        <end position="353"/>
    </location>
</feature>
<feature type="compositionally biased region" description="Polar residues" evidence="1">
    <location>
        <begin position="281"/>
        <end position="291"/>
    </location>
</feature>
<evidence type="ECO:0000313" key="3">
    <source>
        <dbReference type="WBParaSite" id="MBELARI_LOCUS16865"/>
    </source>
</evidence>
<organism evidence="2 3">
    <name type="scientific">Mesorhabditis belari</name>
    <dbReference type="NCBI Taxonomy" id="2138241"/>
    <lineage>
        <taxon>Eukaryota</taxon>
        <taxon>Metazoa</taxon>
        <taxon>Ecdysozoa</taxon>
        <taxon>Nematoda</taxon>
        <taxon>Chromadorea</taxon>
        <taxon>Rhabditida</taxon>
        <taxon>Rhabditina</taxon>
        <taxon>Rhabditomorpha</taxon>
        <taxon>Rhabditoidea</taxon>
        <taxon>Rhabditidae</taxon>
        <taxon>Mesorhabditinae</taxon>
        <taxon>Mesorhabditis</taxon>
    </lineage>
</organism>
<dbReference type="AlphaFoldDB" id="A0AAF3ERX7"/>
<evidence type="ECO:0000256" key="1">
    <source>
        <dbReference type="SAM" id="MobiDB-lite"/>
    </source>
</evidence>
<feature type="compositionally biased region" description="Polar residues" evidence="1">
    <location>
        <begin position="101"/>
        <end position="115"/>
    </location>
</feature>
<dbReference type="PANTHER" id="PTHR12984:SF6">
    <property type="entry name" value="SCY1-LIKE PROTEIN 2"/>
    <property type="match status" value="1"/>
</dbReference>
<protein>
    <submittedName>
        <fullName evidence="3">Uncharacterized protein</fullName>
    </submittedName>
</protein>
<proteinExistence type="predicted"/>
<sequence>MVTEQIFPAIPKINAKEPAVLMAILGIYQRISTGFSISPELWARTALPYLMFSSVDMSLNQDQYLQYVSFIETTHNKVKEEHLKKLGTMSAGQDAVRTGSASAVLSSTTPKSDSINALDAVFNPGGSRPSSASNTSTPAKQNSGVLSLEEKRRLAQQQEAGSVTNSTNDAFSDPLGRGKKVPMNQMRSSASPQPTISTDWLSSTPAPAPQISPQISPMSAFSANGLGSFSGLTGSTSASNTTFSDFDSMFPPSSSATSASSNANFGNLGSFGGLGLPQPPRSQNTAIQRKSGNPLDDLLSMGTNQNKIPMNQLNQSNGQNNLNSLNSLGSLTLNPTKSTQNSQTKDPFADLMS</sequence>
<reference evidence="3" key="1">
    <citation type="submission" date="2024-02" db="UniProtKB">
        <authorList>
            <consortium name="WormBaseParasite"/>
        </authorList>
    </citation>
    <scope>IDENTIFICATION</scope>
</reference>
<feature type="region of interest" description="Disordered" evidence="1">
    <location>
        <begin position="101"/>
        <end position="210"/>
    </location>
</feature>
<keyword evidence="2" id="KW-1185">Reference proteome</keyword>
<dbReference type="WBParaSite" id="MBELARI_LOCUS16865">
    <property type="protein sequence ID" value="MBELARI_LOCUS16865"/>
    <property type="gene ID" value="MBELARI_LOCUS16865"/>
</dbReference>
<feature type="compositionally biased region" description="Polar residues" evidence="1">
    <location>
        <begin position="155"/>
        <end position="170"/>
    </location>
</feature>
<dbReference type="Proteomes" id="UP000887575">
    <property type="component" value="Unassembled WGS sequence"/>
</dbReference>
<dbReference type="InterPro" id="IPR051177">
    <property type="entry name" value="CIK-Related_Protein"/>
</dbReference>
<feature type="compositionally biased region" description="Polar residues" evidence="1">
    <location>
        <begin position="128"/>
        <end position="145"/>
    </location>
</feature>
<feature type="compositionally biased region" description="Low complexity" evidence="1">
    <location>
        <begin position="311"/>
        <end position="334"/>
    </location>
</feature>
<accession>A0AAF3ERX7</accession>
<dbReference type="PANTHER" id="PTHR12984">
    <property type="entry name" value="SCY1-RELATED S/T PROTEIN KINASE-LIKE"/>
    <property type="match status" value="1"/>
</dbReference>
<feature type="compositionally biased region" description="Polar residues" evidence="1">
    <location>
        <begin position="335"/>
        <end position="345"/>
    </location>
</feature>
<feature type="compositionally biased region" description="Polar residues" evidence="1">
    <location>
        <begin position="185"/>
        <end position="210"/>
    </location>
</feature>
<name>A0AAF3ERX7_9BILA</name>